<dbReference type="Gene3D" id="3.40.50.1240">
    <property type="entry name" value="Phosphoglycerate mutase-like"/>
    <property type="match status" value="1"/>
</dbReference>
<name>A0A941GN24_9CHRO</name>
<gene>
    <name evidence="1" type="ORF">DSM107014_04480</name>
</gene>
<reference evidence="1" key="1">
    <citation type="submission" date="2021-02" db="EMBL/GenBank/DDBJ databases">
        <title>Metagenome analyses of Stigonema ocellatum DSM 106950, Chlorogloea purpurea SAG 13.99 and Gomphosphaeria aponina DSM 107014.</title>
        <authorList>
            <person name="Marter P."/>
            <person name="Huang S."/>
        </authorList>
    </citation>
    <scope>NUCLEOTIDE SEQUENCE</scope>
    <source>
        <strain evidence="1">JP213</strain>
    </source>
</reference>
<dbReference type="PANTHER" id="PTHR16469:SF51">
    <property type="entry name" value="TRANSCRIPTION FACTOR TAU 55 KDA SUBUNIT"/>
    <property type="match status" value="1"/>
</dbReference>
<dbReference type="EMBL" id="JADQBC010000021">
    <property type="protein sequence ID" value="MBR8827154.1"/>
    <property type="molecule type" value="Genomic_DNA"/>
</dbReference>
<proteinExistence type="predicted"/>
<accession>A0A941GN24</accession>
<dbReference type="SUPFAM" id="SSF53254">
    <property type="entry name" value="Phosphoglycerate mutase-like"/>
    <property type="match status" value="1"/>
</dbReference>
<dbReference type="InterPro" id="IPR051710">
    <property type="entry name" value="Phosphatase_SH3-domain"/>
</dbReference>
<protein>
    <submittedName>
        <fullName evidence="1">Histidine phosphatase family protein</fullName>
    </submittedName>
</protein>
<sequence length="212" mass="23854">MSQTVWIARHGNRLDFVNPEWFSTAERPYDPPLSADGVLQGRELGKRLQSENITHIFSSPFLRAIQTANEVAEVLDLPIKIEAGLSEWLNCDWMGAMPATCPREILQAEYPRIDWGYGSRIFPQYPESEEMMLKRTGETVKILVKEFTEDILLVGHGASVVGTTRGLVLGTPIINASLCCLVKVVRNGNLWEMLLNGDTSHLTRVENLVRFN</sequence>
<dbReference type="InterPro" id="IPR013078">
    <property type="entry name" value="His_Pase_superF_clade-1"/>
</dbReference>
<organism evidence="1 2">
    <name type="scientific">Gomphosphaeria aponina SAG 52.96 = DSM 107014</name>
    <dbReference type="NCBI Taxonomy" id="1521640"/>
    <lineage>
        <taxon>Bacteria</taxon>
        <taxon>Bacillati</taxon>
        <taxon>Cyanobacteriota</taxon>
        <taxon>Cyanophyceae</taxon>
        <taxon>Oscillatoriophycideae</taxon>
        <taxon>Chroococcales</taxon>
        <taxon>Gomphosphaeriaceae</taxon>
        <taxon>Gomphosphaeria</taxon>
    </lineage>
</organism>
<dbReference type="SMART" id="SM00855">
    <property type="entry name" value="PGAM"/>
    <property type="match status" value="1"/>
</dbReference>
<dbReference type="Pfam" id="PF00300">
    <property type="entry name" value="His_Phos_1"/>
    <property type="match status" value="1"/>
</dbReference>
<dbReference type="Proteomes" id="UP000767446">
    <property type="component" value="Unassembled WGS sequence"/>
</dbReference>
<dbReference type="InterPro" id="IPR029033">
    <property type="entry name" value="His_PPase_superfam"/>
</dbReference>
<dbReference type="PANTHER" id="PTHR16469">
    <property type="entry name" value="UBIQUITIN-ASSOCIATED AND SH3 DOMAIN-CONTAINING BA-RELATED"/>
    <property type="match status" value="1"/>
</dbReference>
<evidence type="ECO:0000313" key="1">
    <source>
        <dbReference type="EMBL" id="MBR8827154.1"/>
    </source>
</evidence>
<dbReference type="AlphaFoldDB" id="A0A941GN24"/>
<evidence type="ECO:0000313" key="2">
    <source>
        <dbReference type="Proteomes" id="UP000767446"/>
    </source>
</evidence>
<dbReference type="CDD" id="cd07067">
    <property type="entry name" value="HP_PGM_like"/>
    <property type="match status" value="1"/>
</dbReference>
<comment type="caution">
    <text evidence="1">The sequence shown here is derived from an EMBL/GenBank/DDBJ whole genome shotgun (WGS) entry which is preliminary data.</text>
</comment>